<sequence length="103" mass="11722">MDGLEKKVEFKRLQNIKNIEYKDNYLDETFEATPEAVDAVLNLFSTPLIRAIFYDSSDTPIFARHEMSSIKFDIDEDTFAEVSQSIGDKSSQYIEESNLGGTV</sequence>
<reference evidence="1 2" key="1">
    <citation type="submission" date="2016-10" db="EMBL/GenBank/DDBJ databases">
        <authorList>
            <person name="de Groot N.N."/>
        </authorList>
    </citation>
    <scope>NUCLEOTIDE SEQUENCE [LARGE SCALE GENOMIC DNA]</scope>
    <source>
        <strain evidence="1 2">CDM_5</strain>
    </source>
</reference>
<evidence type="ECO:0000313" key="1">
    <source>
        <dbReference type="EMBL" id="SEL78441.1"/>
    </source>
</evidence>
<dbReference type="AlphaFoldDB" id="A0A1H7T0P3"/>
<gene>
    <name evidence="1" type="ORF">SAMN04488691_10824</name>
</gene>
<accession>A0A1H7T0P3</accession>
<dbReference type="EMBL" id="FOAD01000008">
    <property type="protein sequence ID" value="SEL78441.1"/>
    <property type="molecule type" value="Genomic_DNA"/>
</dbReference>
<name>A0A1H7T0P3_HALLR</name>
<organism evidence="1 2">
    <name type="scientific">Haloferax larsenii</name>
    <dbReference type="NCBI Taxonomy" id="302484"/>
    <lineage>
        <taxon>Archaea</taxon>
        <taxon>Methanobacteriati</taxon>
        <taxon>Methanobacteriota</taxon>
        <taxon>Stenosarchaea group</taxon>
        <taxon>Halobacteria</taxon>
        <taxon>Halobacteriales</taxon>
        <taxon>Haloferacaceae</taxon>
        <taxon>Haloferax</taxon>
    </lineage>
</organism>
<dbReference type="Proteomes" id="UP000183894">
    <property type="component" value="Unassembled WGS sequence"/>
</dbReference>
<proteinExistence type="predicted"/>
<evidence type="ECO:0000313" key="2">
    <source>
        <dbReference type="Proteomes" id="UP000183894"/>
    </source>
</evidence>
<protein>
    <submittedName>
        <fullName evidence="1">Uncharacterized protein</fullName>
    </submittedName>
</protein>